<dbReference type="PANTHER" id="PTHR32089:SF112">
    <property type="entry name" value="LYSOZYME-LIKE PROTEIN-RELATED"/>
    <property type="match status" value="1"/>
</dbReference>
<protein>
    <submittedName>
        <fullName evidence="7">Methyl-accepting chemotaxis protein</fullName>
    </submittedName>
</protein>
<dbReference type="SMART" id="SM00283">
    <property type="entry name" value="MA"/>
    <property type="match status" value="1"/>
</dbReference>
<evidence type="ECO:0000313" key="7">
    <source>
        <dbReference type="EMBL" id="CEP78217.1"/>
    </source>
</evidence>
<dbReference type="CDD" id="cd06225">
    <property type="entry name" value="HAMP"/>
    <property type="match status" value="1"/>
</dbReference>
<keyword evidence="1 3" id="KW-0807">Transducer</keyword>
<dbReference type="InterPro" id="IPR004089">
    <property type="entry name" value="MCPsignal_dom"/>
</dbReference>
<dbReference type="PROSITE" id="PS50111">
    <property type="entry name" value="CHEMOTAXIS_TRANSDUC_2"/>
    <property type="match status" value="1"/>
</dbReference>
<dbReference type="Gene3D" id="6.10.340.10">
    <property type="match status" value="1"/>
</dbReference>
<name>A0A0C7NQT2_DEFTU</name>
<gene>
    <name evidence="7" type="primary">tar1</name>
    <name evidence="7" type="ORF">DTL3_0913</name>
</gene>
<feature type="transmembrane region" description="Helical" evidence="4">
    <location>
        <begin position="12"/>
        <end position="35"/>
    </location>
</feature>
<feature type="domain" description="Methyl-accepting transducer" evidence="5">
    <location>
        <begin position="443"/>
        <end position="679"/>
    </location>
</feature>
<keyword evidence="4" id="KW-1133">Transmembrane helix</keyword>
<dbReference type="KEGG" id="dtn:DTL3_0913"/>
<dbReference type="STRING" id="1006576.DTL3_0913"/>
<dbReference type="GO" id="GO:0016020">
    <property type="term" value="C:membrane"/>
    <property type="evidence" value="ECO:0007669"/>
    <property type="project" value="InterPro"/>
</dbReference>
<dbReference type="SUPFAM" id="SSF58104">
    <property type="entry name" value="Methyl-accepting chemotaxis protein (MCP) signaling domain"/>
    <property type="match status" value="1"/>
</dbReference>
<feature type="domain" description="HAMP" evidence="6">
    <location>
        <begin position="372"/>
        <end position="424"/>
    </location>
</feature>
<comment type="similarity">
    <text evidence="2">Belongs to the methyl-accepting chemotaxis (MCP) protein family.</text>
</comment>
<dbReference type="Pfam" id="PF00015">
    <property type="entry name" value="MCPsignal"/>
    <property type="match status" value="1"/>
</dbReference>
<evidence type="ECO:0000259" key="6">
    <source>
        <dbReference type="PROSITE" id="PS50885"/>
    </source>
</evidence>
<evidence type="ECO:0000256" key="4">
    <source>
        <dbReference type="SAM" id="Phobius"/>
    </source>
</evidence>
<dbReference type="Pfam" id="PF00672">
    <property type="entry name" value="HAMP"/>
    <property type="match status" value="1"/>
</dbReference>
<evidence type="ECO:0000256" key="2">
    <source>
        <dbReference type="ARBA" id="ARBA00029447"/>
    </source>
</evidence>
<dbReference type="GO" id="GO:0007165">
    <property type="term" value="P:signal transduction"/>
    <property type="evidence" value="ECO:0007669"/>
    <property type="project" value="UniProtKB-KW"/>
</dbReference>
<keyword evidence="8" id="KW-1185">Reference proteome</keyword>
<reference evidence="8" key="1">
    <citation type="submission" date="2014-11" db="EMBL/GenBank/DDBJ databases">
        <authorList>
            <person name="Wibberg D."/>
        </authorList>
    </citation>
    <scope>NUCLEOTIDE SEQUENCE [LARGE SCALE GENOMIC DNA]</scope>
    <source>
        <strain evidence="8">L3</strain>
    </source>
</reference>
<evidence type="ECO:0000313" key="8">
    <source>
        <dbReference type="Proteomes" id="UP000032809"/>
    </source>
</evidence>
<dbReference type="EMBL" id="LN824141">
    <property type="protein sequence ID" value="CEP78217.1"/>
    <property type="molecule type" value="Genomic_DNA"/>
</dbReference>
<keyword evidence="4" id="KW-0812">Transmembrane</keyword>
<proteinExistence type="inferred from homology"/>
<organism evidence="7 8">
    <name type="scientific">Defluviitoga tunisiensis</name>
    <dbReference type="NCBI Taxonomy" id="1006576"/>
    <lineage>
        <taxon>Bacteria</taxon>
        <taxon>Thermotogati</taxon>
        <taxon>Thermotogota</taxon>
        <taxon>Thermotogae</taxon>
        <taxon>Petrotogales</taxon>
        <taxon>Petrotogaceae</taxon>
        <taxon>Defluviitoga</taxon>
    </lineage>
</organism>
<accession>A0A0C7NQT2</accession>
<dbReference type="RefSeq" id="WP_045087713.1">
    <property type="nucleotide sequence ID" value="NZ_LN824141.1"/>
</dbReference>
<sequence>MKIQGKLVSRNVILFVAGFIAFLIIILYSITNYIVDNSAEKLIISSELKKQYFENFFNNIEKDLNIISNRPDLSNNLNLLLFQFNNINKRYSNNAKQYLQDMYITNNPFENRNELNSLLDIKNFELIESYSIVREYGAQHEKVHPELNILLKEKEYDDILFITTNGDIIYTTSKNNDIGCNVIQDLSETNLNQLFNSLTQSEDTTVKFVDFAEYPPTGKPEAFAGKAMLNAIGYPMGYLIFEISIEQIDKIMQDTTGMNELTQMYVVGEDLLMRSNSIYSDTPTILTQKVETAQVIKALNGEEGWIKSTDYTGESVLAVYQPFKYKEINWAMIGETKYTNIKEQINSFSKITILIFGLITIAVIISSIAFSRATVKPIKQITNKIQNFAKGDLTTSFEIESDDEIGEMSKALNEMSLSLKNSIENIMTFSKKIQNLSNELKSFFTVLEENSKALTLETQKTNKETEDTAVSLEEVSAGIEQVSATSEKVLGDLNILLQNSQKLAKDAQQGRKKIDEMRDTLKKSVDKTKDTSEIVKALSKNALDVGNIVETINAITDQTNLLALNAAIEAARAGEAGRGFAVVADEIRKLAEESRNSTEKISKILETIRKYTQEASNSTDETYDTVKETSEKTASILEHFNNILENVQGINESINEITVSFDQQAKITNEIAQAMDKASTSVSNISERINKIAKDIEEQDKQTSEISKNIQELTILATELKNQFEIFKI</sequence>
<dbReference type="CDD" id="cd11386">
    <property type="entry name" value="MCP_signal"/>
    <property type="match status" value="1"/>
</dbReference>
<evidence type="ECO:0000256" key="3">
    <source>
        <dbReference type="PROSITE-ProRule" id="PRU00284"/>
    </source>
</evidence>
<feature type="transmembrane region" description="Helical" evidence="4">
    <location>
        <begin position="351"/>
        <end position="370"/>
    </location>
</feature>
<evidence type="ECO:0000256" key="1">
    <source>
        <dbReference type="ARBA" id="ARBA00023224"/>
    </source>
</evidence>
<keyword evidence="4" id="KW-0472">Membrane</keyword>
<dbReference type="AlphaFoldDB" id="A0A0C7NQT2"/>
<dbReference type="PROSITE" id="PS50885">
    <property type="entry name" value="HAMP"/>
    <property type="match status" value="1"/>
</dbReference>
<dbReference type="Gene3D" id="1.10.287.950">
    <property type="entry name" value="Methyl-accepting chemotaxis protein"/>
    <property type="match status" value="1"/>
</dbReference>
<dbReference type="HOGENOM" id="CLU_000445_107_19_0"/>
<dbReference type="Proteomes" id="UP000032809">
    <property type="component" value="Chromosome I"/>
</dbReference>
<dbReference type="SMART" id="SM00304">
    <property type="entry name" value="HAMP"/>
    <property type="match status" value="1"/>
</dbReference>
<evidence type="ECO:0000259" key="5">
    <source>
        <dbReference type="PROSITE" id="PS50111"/>
    </source>
</evidence>
<dbReference type="InterPro" id="IPR003660">
    <property type="entry name" value="HAMP_dom"/>
</dbReference>
<dbReference type="PANTHER" id="PTHR32089">
    <property type="entry name" value="METHYL-ACCEPTING CHEMOTAXIS PROTEIN MCPB"/>
    <property type="match status" value="1"/>
</dbReference>
<dbReference type="OrthoDB" id="45256at2"/>